<dbReference type="GO" id="GO:0006661">
    <property type="term" value="P:phosphatidylinositol biosynthetic process"/>
    <property type="evidence" value="ECO:0007669"/>
    <property type="project" value="TreeGrafter"/>
</dbReference>
<gene>
    <name evidence="19" type="ORF">M408DRAFT_326199</name>
</gene>
<evidence type="ECO:0000256" key="9">
    <source>
        <dbReference type="ARBA" id="ARBA00022723"/>
    </source>
</evidence>
<dbReference type="Gene3D" id="1.20.120.1760">
    <property type="match status" value="1"/>
</dbReference>
<dbReference type="AlphaFoldDB" id="A0A0C2X5V7"/>
<comment type="cofactor">
    <cofactor evidence="1">
        <name>Mn(2+)</name>
        <dbReference type="ChEBI" id="CHEBI:29035"/>
    </cofactor>
</comment>
<dbReference type="STRING" id="933852.A0A0C2X5V7"/>
<evidence type="ECO:0000256" key="4">
    <source>
        <dbReference type="ARBA" id="ARBA00010441"/>
    </source>
</evidence>
<evidence type="ECO:0000256" key="1">
    <source>
        <dbReference type="ARBA" id="ARBA00001936"/>
    </source>
</evidence>
<keyword evidence="13 18" id="KW-0472">Membrane</keyword>
<dbReference type="GO" id="GO:0005794">
    <property type="term" value="C:Golgi apparatus"/>
    <property type="evidence" value="ECO:0007669"/>
    <property type="project" value="TreeGrafter"/>
</dbReference>
<evidence type="ECO:0000256" key="3">
    <source>
        <dbReference type="ARBA" id="ARBA00004141"/>
    </source>
</evidence>
<keyword evidence="6" id="KW-0444">Lipid biosynthesis</keyword>
<name>A0A0C2X5V7_SERVB</name>
<dbReference type="PANTHER" id="PTHR15362:SF4">
    <property type="entry name" value="CDP-DIACYLGLYCEROL--INOSITOL 3-PHOSPHATIDYLTRANSFERASE"/>
    <property type="match status" value="1"/>
</dbReference>
<dbReference type="GO" id="GO:0016020">
    <property type="term" value="C:membrane"/>
    <property type="evidence" value="ECO:0007669"/>
    <property type="project" value="UniProtKB-SubCell"/>
</dbReference>
<keyword evidence="10" id="KW-0460">Magnesium</keyword>
<sequence length="272" mass="30596">MSKKPAHAVGNLKRKNTGPITDVDASAAHEIATKTTDENVYLFVPNLIGYARVILAAFALYYMPYHPYYCTALYGASSLLDAADGYAARRLKQASQFGAVLDMIVDRCTTSCLLCYLASAYPNYALLFQGLISLDFSSHYMHMVSTLTTGSKHHKVIDQDVSRILNWYYKKPVLFTMCAGNELFFVALYLIKWDKTPLYTLFPYSVVSSQWFIENFPPAFKHLTFAQLIAGLTLPISFGKNVINVVQAWKASKVLVGVDLRERALAETRERR</sequence>
<accession>A0A0C2X5V7</accession>
<dbReference type="OrthoDB" id="10251079at2759"/>
<dbReference type="EMBL" id="KN824278">
    <property type="protein sequence ID" value="KIM33498.1"/>
    <property type="molecule type" value="Genomic_DNA"/>
</dbReference>
<evidence type="ECO:0000256" key="11">
    <source>
        <dbReference type="ARBA" id="ARBA00022989"/>
    </source>
</evidence>
<keyword evidence="9" id="KW-0479">Metal-binding</keyword>
<dbReference type="HOGENOM" id="CLU_067602_0_0_1"/>
<dbReference type="PROSITE" id="PS00379">
    <property type="entry name" value="CDP_ALCOHOL_P_TRANSF"/>
    <property type="match status" value="1"/>
</dbReference>
<comment type="subcellular location">
    <subcellularLocation>
        <location evidence="3">Membrane</location>
        <topology evidence="3">Multi-pass membrane protein</topology>
    </subcellularLocation>
</comment>
<keyword evidence="20" id="KW-1185">Reference proteome</keyword>
<evidence type="ECO:0000256" key="10">
    <source>
        <dbReference type="ARBA" id="ARBA00022842"/>
    </source>
</evidence>
<dbReference type="Pfam" id="PF01066">
    <property type="entry name" value="CDP-OH_P_transf"/>
    <property type="match status" value="1"/>
</dbReference>
<keyword evidence="12" id="KW-0443">Lipid metabolism</keyword>
<dbReference type="GO" id="GO:0046872">
    <property type="term" value="F:metal ion binding"/>
    <property type="evidence" value="ECO:0007669"/>
    <property type="project" value="UniProtKB-KW"/>
</dbReference>
<feature type="transmembrane region" description="Helical" evidence="18">
    <location>
        <begin position="40"/>
        <end position="63"/>
    </location>
</feature>
<keyword evidence="11 18" id="KW-1133">Transmembrane helix</keyword>
<organism evidence="19 20">
    <name type="scientific">Serendipita vermifera MAFF 305830</name>
    <dbReference type="NCBI Taxonomy" id="933852"/>
    <lineage>
        <taxon>Eukaryota</taxon>
        <taxon>Fungi</taxon>
        <taxon>Dikarya</taxon>
        <taxon>Basidiomycota</taxon>
        <taxon>Agaricomycotina</taxon>
        <taxon>Agaricomycetes</taxon>
        <taxon>Sebacinales</taxon>
        <taxon>Serendipitaceae</taxon>
        <taxon>Serendipita</taxon>
    </lineage>
</organism>
<dbReference type="PANTHER" id="PTHR15362">
    <property type="entry name" value="PHOSPHATIDYLINOSITOL SYNTHASE"/>
    <property type="match status" value="1"/>
</dbReference>
<dbReference type="PIRSF" id="PIRSF000848">
    <property type="entry name" value="CDP_diag_ino_3_P"/>
    <property type="match status" value="1"/>
</dbReference>
<evidence type="ECO:0000256" key="14">
    <source>
        <dbReference type="ARBA" id="ARBA00023209"/>
    </source>
</evidence>
<dbReference type="InterPro" id="IPR000462">
    <property type="entry name" value="CDP-OH_P_trans"/>
</dbReference>
<dbReference type="InterPro" id="IPR043130">
    <property type="entry name" value="CDP-OH_PTrfase_TM_dom"/>
</dbReference>
<evidence type="ECO:0000256" key="2">
    <source>
        <dbReference type="ARBA" id="ARBA00001946"/>
    </source>
</evidence>
<comment type="similarity">
    <text evidence="4 17">Belongs to the CDP-alcohol phosphatidyltransferase class-I family.</text>
</comment>
<evidence type="ECO:0000256" key="7">
    <source>
        <dbReference type="ARBA" id="ARBA00022679"/>
    </source>
</evidence>
<dbReference type="InterPro" id="IPR014387">
    <property type="entry name" value="CDP_diag_ino_3_P_euk"/>
</dbReference>
<comment type="cofactor">
    <cofactor evidence="2">
        <name>Mg(2+)</name>
        <dbReference type="ChEBI" id="CHEBI:18420"/>
    </cofactor>
</comment>
<dbReference type="Proteomes" id="UP000054097">
    <property type="component" value="Unassembled WGS sequence"/>
</dbReference>
<evidence type="ECO:0000256" key="16">
    <source>
        <dbReference type="ARBA" id="ARBA00023264"/>
    </source>
</evidence>
<evidence type="ECO:0000256" key="13">
    <source>
        <dbReference type="ARBA" id="ARBA00023136"/>
    </source>
</evidence>
<evidence type="ECO:0000313" key="20">
    <source>
        <dbReference type="Proteomes" id="UP000054097"/>
    </source>
</evidence>
<proteinExistence type="inferred from homology"/>
<evidence type="ECO:0000313" key="19">
    <source>
        <dbReference type="EMBL" id="KIM33498.1"/>
    </source>
</evidence>
<dbReference type="EC" id="2.7.8.11" evidence="5"/>
<keyword evidence="16" id="KW-1208">Phospholipid metabolism</keyword>
<evidence type="ECO:0000256" key="12">
    <source>
        <dbReference type="ARBA" id="ARBA00023098"/>
    </source>
</evidence>
<dbReference type="GO" id="GO:0003881">
    <property type="term" value="F:CDP-diacylglycerol-inositol 3-phosphatidyltransferase activity"/>
    <property type="evidence" value="ECO:0007669"/>
    <property type="project" value="UniProtKB-EC"/>
</dbReference>
<evidence type="ECO:0000256" key="8">
    <source>
        <dbReference type="ARBA" id="ARBA00022692"/>
    </source>
</evidence>
<evidence type="ECO:0000256" key="5">
    <source>
        <dbReference type="ARBA" id="ARBA00013212"/>
    </source>
</evidence>
<dbReference type="InterPro" id="IPR048254">
    <property type="entry name" value="CDP_ALCOHOL_P_TRANSF_CS"/>
</dbReference>
<feature type="transmembrane region" description="Helical" evidence="18">
    <location>
        <begin position="173"/>
        <end position="191"/>
    </location>
</feature>
<dbReference type="FunFam" id="1.20.120.1760:FF:000003">
    <property type="entry name" value="CDP-diacylglycerol--inositol 3-phosphatidyltransferase"/>
    <property type="match status" value="1"/>
</dbReference>
<reference evidence="20" key="2">
    <citation type="submission" date="2015-01" db="EMBL/GenBank/DDBJ databases">
        <title>Evolutionary Origins and Diversification of the Mycorrhizal Mutualists.</title>
        <authorList>
            <consortium name="DOE Joint Genome Institute"/>
            <consortium name="Mycorrhizal Genomics Consortium"/>
            <person name="Kohler A."/>
            <person name="Kuo A."/>
            <person name="Nagy L.G."/>
            <person name="Floudas D."/>
            <person name="Copeland A."/>
            <person name="Barry K.W."/>
            <person name="Cichocki N."/>
            <person name="Veneault-Fourrey C."/>
            <person name="LaButti K."/>
            <person name="Lindquist E.A."/>
            <person name="Lipzen A."/>
            <person name="Lundell T."/>
            <person name="Morin E."/>
            <person name="Murat C."/>
            <person name="Riley R."/>
            <person name="Ohm R."/>
            <person name="Sun H."/>
            <person name="Tunlid A."/>
            <person name="Henrissat B."/>
            <person name="Grigoriev I.V."/>
            <person name="Hibbett D.S."/>
            <person name="Martin F."/>
        </authorList>
    </citation>
    <scope>NUCLEOTIDE SEQUENCE [LARGE SCALE GENOMIC DNA]</scope>
    <source>
        <strain evidence="20">MAFF 305830</strain>
    </source>
</reference>
<evidence type="ECO:0000256" key="15">
    <source>
        <dbReference type="ARBA" id="ARBA00023211"/>
    </source>
</evidence>
<evidence type="ECO:0000256" key="18">
    <source>
        <dbReference type="SAM" id="Phobius"/>
    </source>
</evidence>
<keyword evidence="7 17" id="KW-0808">Transferase</keyword>
<evidence type="ECO:0000256" key="17">
    <source>
        <dbReference type="RuleBase" id="RU003750"/>
    </source>
</evidence>
<keyword evidence="14" id="KW-0594">Phospholipid biosynthesis</keyword>
<keyword evidence="15" id="KW-0464">Manganese</keyword>
<keyword evidence="8 18" id="KW-0812">Transmembrane</keyword>
<reference evidence="19 20" key="1">
    <citation type="submission" date="2014-04" db="EMBL/GenBank/DDBJ databases">
        <authorList>
            <consortium name="DOE Joint Genome Institute"/>
            <person name="Kuo A."/>
            <person name="Zuccaro A."/>
            <person name="Kohler A."/>
            <person name="Nagy L.G."/>
            <person name="Floudas D."/>
            <person name="Copeland A."/>
            <person name="Barry K.W."/>
            <person name="Cichocki N."/>
            <person name="Veneault-Fourrey C."/>
            <person name="LaButti K."/>
            <person name="Lindquist E.A."/>
            <person name="Lipzen A."/>
            <person name="Lundell T."/>
            <person name="Morin E."/>
            <person name="Murat C."/>
            <person name="Sun H."/>
            <person name="Tunlid A."/>
            <person name="Henrissat B."/>
            <person name="Grigoriev I.V."/>
            <person name="Hibbett D.S."/>
            <person name="Martin F."/>
            <person name="Nordberg H.P."/>
            <person name="Cantor M.N."/>
            <person name="Hua S.X."/>
        </authorList>
    </citation>
    <scope>NUCLEOTIDE SEQUENCE [LARGE SCALE GENOMIC DNA]</scope>
    <source>
        <strain evidence="19 20">MAFF 305830</strain>
    </source>
</reference>
<protein>
    <recommendedName>
        <fullName evidence="5">CDP-diacylglycerol--inositol 3-phosphatidyltransferase</fullName>
        <ecNumber evidence="5">2.7.8.11</ecNumber>
    </recommendedName>
</protein>
<evidence type="ECO:0000256" key="6">
    <source>
        <dbReference type="ARBA" id="ARBA00022516"/>
    </source>
</evidence>